<organism evidence="3 4">
    <name type="scientific">Flavobacterium granuli</name>
    <dbReference type="NCBI Taxonomy" id="280093"/>
    <lineage>
        <taxon>Bacteria</taxon>
        <taxon>Pseudomonadati</taxon>
        <taxon>Bacteroidota</taxon>
        <taxon>Flavobacteriia</taxon>
        <taxon>Flavobacteriales</taxon>
        <taxon>Flavobacteriaceae</taxon>
        <taxon>Flavobacterium</taxon>
    </lineage>
</organism>
<comment type="caution">
    <text evidence="3">The sequence shown here is derived from an EMBL/GenBank/DDBJ whole genome shotgun (WGS) entry which is preliminary data.</text>
</comment>
<proteinExistence type="predicted"/>
<dbReference type="PANTHER" id="PTHR14239">
    <property type="entry name" value="DUDULIN-RELATED"/>
    <property type="match status" value="1"/>
</dbReference>
<protein>
    <submittedName>
        <fullName evidence="3">Dinucleotide-binding enzyme</fullName>
    </submittedName>
</protein>
<feature type="domain" description="Pyrroline-5-carboxylate reductase catalytic N-terminal" evidence="2">
    <location>
        <begin position="2"/>
        <end position="93"/>
    </location>
</feature>
<reference evidence="3 4" key="1">
    <citation type="submission" date="2023-07" db="EMBL/GenBank/DDBJ databases">
        <title>Sorghum-associated microbial communities from plants grown in Nebraska, USA.</title>
        <authorList>
            <person name="Schachtman D."/>
        </authorList>
    </citation>
    <scope>NUCLEOTIDE SEQUENCE [LARGE SCALE GENOMIC DNA]</scope>
    <source>
        <strain evidence="3 4">BE124</strain>
    </source>
</reference>
<evidence type="ECO:0000259" key="2">
    <source>
        <dbReference type="Pfam" id="PF03807"/>
    </source>
</evidence>
<evidence type="ECO:0000256" key="1">
    <source>
        <dbReference type="ARBA" id="ARBA00023002"/>
    </source>
</evidence>
<dbReference type="InterPro" id="IPR028939">
    <property type="entry name" value="P5C_Rdtase_cat_N"/>
</dbReference>
<keyword evidence="4" id="KW-1185">Reference proteome</keyword>
<gene>
    <name evidence="3" type="ORF">J2W95_002537</name>
</gene>
<evidence type="ECO:0000313" key="3">
    <source>
        <dbReference type="EMBL" id="MDR6845827.1"/>
    </source>
</evidence>
<keyword evidence="1" id="KW-0560">Oxidoreductase</keyword>
<dbReference type="EMBL" id="JAVDTX010000005">
    <property type="protein sequence ID" value="MDR6845827.1"/>
    <property type="molecule type" value="Genomic_DNA"/>
</dbReference>
<dbReference type="InterPro" id="IPR036291">
    <property type="entry name" value="NAD(P)-bd_dom_sf"/>
</dbReference>
<dbReference type="InterPro" id="IPR051267">
    <property type="entry name" value="STEAP_metalloreductase"/>
</dbReference>
<dbReference type="Gene3D" id="3.40.50.720">
    <property type="entry name" value="NAD(P)-binding Rossmann-like Domain"/>
    <property type="match status" value="1"/>
</dbReference>
<accession>A0ABU1S485</accession>
<dbReference type="RefSeq" id="WP_310007446.1">
    <property type="nucleotide sequence ID" value="NZ_JAVDTX010000005.1"/>
</dbReference>
<name>A0ABU1S485_9FLAO</name>
<dbReference type="SUPFAM" id="SSF51735">
    <property type="entry name" value="NAD(P)-binding Rossmann-fold domains"/>
    <property type="match status" value="1"/>
</dbReference>
<dbReference type="Pfam" id="PF03807">
    <property type="entry name" value="F420_oxidored"/>
    <property type="match status" value="1"/>
</dbReference>
<evidence type="ECO:0000313" key="4">
    <source>
        <dbReference type="Proteomes" id="UP001261871"/>
    </source>
</evidence>
<sequence>MKIAILGTGAVGTTIATKLIELGHQVMIGSRSKTNEKAIEFVNKFDKNASNGTFEEAATFGEIIFNCVKGEFAIEALKQAGSGITNKILIDVSIPVDTKKGTPLSLIPELCNTNSLGEEIQKTFPNTKVVKTLNTMWSTLMIVPTMLQDGDHTNFICGNDEEAKNNVKSLLKEIGWKEQAIMDLGDITGSRGTEGLMPLWLRIWGATMGTFSIKVVN</sequence>
<dbReference type="Proteomes" id="UP001261871">
    <property type="component" value="Unassembled WGS sequence"/>
</dbReference>